<gene>
    <name evidence="7" type="ORF">S03H2_00150</name>
</gene>
<feature type="transmembrane region" description="Helical" evidence="6">
    <location>
        <begin position="170"/>
        <end position="187"/>
    </location>
</feature>
<feature type="transmembrane region" description="Helical" evidence="6">
    <location>
        <begin position="52"/>
        <end position="78"/>
    </location>
</feature>
<protein>
    <recommendedName>
        <fullName evidence="8">Metal ABC transporter permease</fullName>
    </recommendedName>
</protein>
<keyword evidence="5 6" id="KW-0472">Membrane</keyword>
<comment type="caution">
    <text evidence="7">The sequence shown here is derived from an EMBL/GenBank/DDBJ whole genome shotgun (WGS) entry which is preliminary data.</text>
</comment>
<dbReference type="EMBL" id="BARU01000013">
    <property type="protein sequence ID" value="GAH25399.1"/>
    <property type="molecule type" value="Genomic_DNA"/>
</dbReference>
<comment type="similarity">
    <text evidence="2">Belongs to the ABC-3 integral membrane protein family.</text>
</comment>
<evidence type="ECO:0000256" key="2">
    <source>
        <dbReference type="ARBA" id="ARBA00008034"/>
    </source>
</evidence>
<evidence type="ECO:0000256" key="4">
    <source>
        <dbReference type="ARBA" id="ARBA00022989"/>
    </source>
</evidence>
<comment type="subcellular location">
    <subcellularLocation>
        <location evidence="1">Membrane</location>
        <topology evidence="1">Multi-pass membrane protein</topology>
    </subcellularLocation>
</comment>
<sequence length="274" mass="29800">MEIFQYEFMRNAVIAAVLVNIACGIVGTYVVIKKIVFISGGISHAAFGGIGLGYFLGIPPIVAAIPFSLISAITIGLISKRSKLSEDAAIGIIWAVGMASGIIFINLTPGYAPDLFSYLFGNILTIPVSDLYIMFAMDLIIILIVALFFKEFYAISFDEEFSTVTGIPNRILYLVILCMVALSVVVLIRIVGIILVIALLTIPSSICRQFTYNMKKLIISSIVTGIILTLTGLWISYLLDLASGATIILLLALVFLLSFFIKKAVTAVRRLKTR</sequence>
<evidence type="ECO:0008006" key="8">
    <source>
        <dbReference type="Google" id="ProtNLM"/>
    </source>
</evidence>
<keyword evidence="4 6" id="KW-1133">Transmembrane helix</keyword>
<dbReference type="GO" id="GO:0043190">
    <property type="term" value="C:ATP-binding cassette (ABC) transporter complex"/>
    <property type="evidence" value="ECO:0007669"/>
    <property type="project" value="InterPro"/>
</dbReference>
<evidence type="ECO:0000256" key="1">
    <source>
        <dbReference type="ARBA" id="ARBA00004141"/>
    </source>
</evidence>
<dbReference type="PANTHER" id="PTHR30477:SF18">
    <property type="entry name" value="METAL TRANSPORT SYSTEM MEMBRANE PROTEIN CT_417-RELATED"/>
    <property type="match status" value="1"/>
</dbReference>
<dbReference type="InterPro" id="IPR001626">
    <property type="entry name" value="ABC_TroCD"/>
</dbReference>
<proteinExistence type="inferred from homology"/>
<feature type="transmembrane region" description="Helical" evidence="6">
    <location>
        <begin position="193"/>
        <end position="210"/>
    </location>
</feature>
<feature type="transmembrane region" description="Helical" evidence="6">
    <location>
        <begin position="12"/>
        <end position="32"/>
    </location>
</feature>
<evidence type="ECO:0000256" key="3">
    <source>
        <dbReference type="ARBA" id="ARBA00022692"/>
    </source>
</evidence>
<feature type="transmembrane region" description="Helical" evidence="6">
    <location>
        <begin position="131"/>
        <end position="149"/>
    </location>
</feature>
<feature type="transmembrane region" description="Helical" evidence="6">
    <location>
        <begin position="217"/>
        <end position="235"/>
    </location>
</feature>
<dbReference type="AlphaFoldDB" id="X1F7M7"/>
<reference evidence="7" key="1">
    <citation type="journal article" date="2014" name="Front. Microbiol.">
        <title>High frequency of phylogenetically diverse reductive dehalogenase-homologous genes in deep subseafloor sedimentary metagenomes.</title>
        <authorList>
            <person name="Kawai M."/>
            <person name="Futagami T."/>
            <person name="Toyoda A."/>
            <person name="Takaki Y."/>
            <person name="Nishi S."/>
            <person name="Hori S."/>
            <person name="Arai W."/>
            <person name="Tsubouchi T."/>
            <person name="Morono Y."/>
            <person name="Uchiyama I."/>
            <person name="Ito T."/>
            <person name="Fujiyama A."/>
            <person name="Inagaki F."/>
            <person name="Takami H."/>
        </authorList>
    </citation>
    <scope>NUCLEOTIDE SEQUENCE</scope>
    <source>
        <strain evidence="7">Expedition CK06-06</strain>
    </source>
</reference>
<evidence type="ECO:0000313" key="7">
    <source>
        <dbReference type="EMBL" id="GAH25399.1"/>
    </source>
</evidence>
<dbReference type="PANTHER" id="PTHR30477">
    <property type="entry name" value="ABC-TRANSPORTER METAL-BINDING PROTEIN"/>
    <property type="match status" value="1"/>
</dbReference>
<feature type="transmembrane region" description="Helical" evidence="6">
    <location>
        <begin position="241"/>
        <end position="261"/>
    </location>
</feature>
<dbReference type="InterPro" id="IPR037294">
    <property type="entry name" value="ABC_BtuC-like"/>
</dbReference>
<dbReference type="GO" id="GO:0055085">
    <property type="term" value="P:transmembrane transport"/>
    <property type="evidence" value="ECO:0007669"/>
    <property type="project" value="InterPro"/>
</dbReference>
<name>X1F7M7_9ZZZZ</name>
<dbReference type="Gene3D" id="1.10.3470.10">
    <property type="entry name" value="ABC transporter involved in vitamin B12 uptake, BtuC"/>
    <property type="match status" value="1"/>
</dbReference>
<evidence type="ECO:0000256" key="5">
    <source>
        <dbReference type="ARBA" id="ARBA00023136"/>
    </source>
</evidence>
<evidence type="ECO:0000256" key="6">
    <source>
        <dbReference type="SAM" id="Phobius"/>
    </source>
</evidence>
<dbReference type="Pfam" id="PF00950">
    <property type="entry name" value="ABC-3"/>
    <property type="match status" value="1"/>
</dbReference>
<organism evidence="7">
    <name type="scientific">marine sediment metagenome</name>
    <dbReference type="NCBI Taxonomy" id="412755"/>
    <lineage>
        <taxon>unclassified sequences</taxon>
        <taxon>metagenomes</taxon>
        <taxon>ecological metagenomes</taxon>
    </lineage>
</organism>
<feature type="transmembrane region" description="Helical" evidence="6">
    <location>
        <begin position="90"/>
        <end position="111"/>
    </location>
</feature>
<dbReference type="CDD" id="cd06550">
    <property type="entry name" value="TM_ABC_iron-siderophores_like"/>
    <property type="match status" value="1"/>
</dbReference>
<dbReference type="GO" id="GO:0010043">
    <property type="term" value="P:response to zinc ion"/>
    <property type="evidence" value="ECO:0007669"/>
    <property type="project" value="TreeGrafter"/>
</dbReference>
<dbReference type="SUPFAM" id="SSF81345">
    <property type="entry name" value="ABC transporter involved in vitamin B12 uptake, BtuC"/>
    <property type="match status" value="1"/>
</dbReference>
<accession>X1F7M7</accession>
<keyword evidence="3 6" id="KW-0812">Transmembrane</keyword>